<reference evidence="1 2" key="1">
    <citation type="submission" date="2018-11" db="EMBL/GenBank/DDBJ databases">
        <authorList>
            <consortium name="Pathogen Informatics"/>
        </authorList>
    </citation>
    <scope>NUCLEOTIDE SEQUENCE [LARGE SCALE GENOMIC DNA]</scope>
</reference>
<dbReference type="AlphaFoldDB" id="A0A3P7J0Y0"/>
<dbReference type="GO" id="GO:0005739">
    <property type="term" value="C:mitochondrion"/>
    <property type="evidence" value="ECO:0007669"/>
    <property type="project" value="TreeGrafter"/>
</dbReference>
<dbReference type="Proteomes" id="UP000270094">
    <property type="component" value="Unassembled WGS sequence"/>
</dbReference>
<accession>A0A3P7J0Y0</accession>
<keyword evidence="2" id="KW-1185">Reference proteome</keyword>
<sequence>MSTSACVLSAALTILHDSQNLPQGGGVFTTAAAFAKTNIYTTLGSFGILFQVESPQTQI</sequence>
<gene>
    <name evidence="1" type="ORF">SVUK_LOCUS13809</name>
</gene>
<name>A0A3P7J0Y0_STRVU</name>
<dbReference type="GO" id="GO:0005886">
    <property type="term" value="C:plasma membrane"/>
    <property type="evidence" value="ECO:0007669"/>
    <property type="project" value="TreeGrafter"/>
</dbReference>
<organism evidence="1 2">
    <name type="scientific">Strongylus vulgaris</name>
    <name type="common">Blood worm</name>
    <dbReference type="NCBI Taxonomy" id="40348"/>
    <lineage>
        <taxon>Eukaryota</taxon>
        <taxon>Metazoa</taxon>
        <taxon>Ecdysozoa</taxon>
        <taxon>Nematoda</taxon>
        <taxon>Chromadorea</taxon>
        <taxon>Rhabditida</taxon>
        <taxon>Rhabditina</taxon>
        <taxon>Rhabditomorpha</taxon>
        <taxon>Strongyloidea</taxon>
        <taxon>Strongylidae</taxon>
        <taxon>Strongylus</taxon>
    </lineage>
</organism>
<dbReference type="GO" id="GO:0009247">
    <property type="term" value="P:glycolipid biosynthetic process"/>
    <property type="evidence" value="ECO:0007669"/>
    <property type="project" value="TreeGrafter"/>
</dbReference>
<evidence type="ECO:0000313" key="1">
    <source>
        <dbReference type="EMBL" id="VDM78811.1"/>
    </source>
</evidence>
<dbReference type="GO" id="GO:0005811">
    <property type="term" value="C:lipid droplet"/>
    <property type="evidence" value="ECO:0007669"/>
    <property type="project" value="TreeGrafter"/>
</dbReference>
<dbReference type="EMBL" id="UYYB01103000">
    <property type="protein sequence ID" value="VDM78811.1"/>
    <property type="molecule type" value="Genomic_DNA"/>
</dbReference>
<proteinExistence type="predicted"/>
<evidence type="ECO:0000313" key="2">
    <source>
        <dbReference type="Proteomes" id="UP000270094"/>
    </source>
</evidence>
<protein>
    <submittedName>
        <fullName evidence="1">Uncharacterized protein</fullName>
    </submittedName>
</protein>
<dbReference type="PANTHER" id="PTHR12286:SF5">
    <property type="entry name" value="SACCHAROPINE DEHYDROGENASE-LIKE OXIDOREDUCTASE"/>
    <property type="match status" value="1"/>
</dbReference>
<dbReference type="InterPro" id="IPR051276">
    <property type="entry name" value="Saccharopine_DH-like_oxidrdct"/>
</dbReference>
<dbReference type="PANTHER" id="PTHR12286">
    <property type="entry name" value="SACCHAROPINE DEHYDROGENASE-LIKE OXIDOREDUCTASE"/>
    <property type="match status" value="1"/>
</dbReference>